<keyword evidence="2" id="KW-0121">Carboxypeptidase</keyword>
<feature type="signal peptide" evidence="1">
    <location>
        <begin position="1"/>
        <end position="26"/>
    </location>
</feature>
<dbReference type="EMBL" id="WKLP01000039">
    <property type="protein sequence ID" value="MRY13992.1"/>
    <property type="molecule type" value="Genomic_DNA"/>
</dbReference>
<keyword evidence="1" id="KW-0732">Signal</keyword>
<proteinExistence type="predicted"/>
<dbReference type="Pfam" id="PF13715">
    <property type="entry name" value="CarbopepD_reg_2"/>
    <property type="match status" value="1"/>
</dbReference>
<comment type="caution">
    <text evidence="2">The sequence shown here is derived from an EMBL/GenBank/DDBJ whole genome shotgun (WGS) entry which is preliminary data.</text>
</comment>
<protein>
    <submittedName>
        <fullName evidence="2">Carboxypeptidase-like regulatory domain-containing protein</fullName>
    </submittedName>
</protein>
<evidence type="ECO:0000256" key="1">
    <source>
        <dbReference type="SAM" id="SignalP"/>
    </source>
</evidence>
<accession>A0A6G1ZJK8</accession>
<reference evidence="2" key="1">
    <citation type="journal article" date="2019" name="Nat. Med.">
        <title>A library of human gut bacterial isolates paired with longitudinal multiomics data enables mechanistic microbiome research.</title>
        <authorList>
            <person name="Poyet M."/>
            <person name="Groussin M."/>
            <person name="Gibbons S.M."/>
            <person name="Avila-Pacheco J."/>
            <person name="Jiang X."/>
            <person name="Kearney S.M."/>
            <person name="Perrotta A.R."/>
            <person name="Berdy B."/>
            <person name="Zhao S."/>
            <person name="Lieberman T.D."/>
            <person name="Swanson P.K."/>
            <person name="Smith M."/>
            <person name="Roesemann S."/>
            <person name="Alexander J.E."/>
            <person name="Rich S.A."/>
            <person name="Livny J."/>
            <person name="Vlamakis H."/>
            <person name="Clish C."/>
            <person name="Bullock K."/>
            <person name="Deik A."/>
            <person name="Scott J."/>
            <person name="Pierce K.A."/>
            <person name="Xavier R.J."/>
            <person name="Alm E.J."/>
        </authorList>
    </citation>
    <scope>NUCLEOTIDE SEQUENCE</scope>
    <source>
        <strain evidence="2">BIOML-A4</strain>
    </source>
</reference>
<dbReference type="SUPFAM" id="SSF49464">
    <property type="entry name" value="Carboxypeptidase regulatory domain-like"/>
    <property type="match status" value="1"/>
</dbReference>
<name>A0A6G1ZJK8_9BACT</name>
<keyword evidence="2" id="KW-0645">Protease</keyword>
<dbReference type="AlphaFoldDB" id="A0A6G1ZJK8"/>
<gene>
    <name evidence="2" type="ORF">GKE01_21395</name>
</gene>
<organism evidence="2">
    <name type="scientific">Parabacteroides goldsteinii</name>
    <dbReference type="NCBI Taxonomy" id="328812"/>
    <lineage>
        <taxon>Bacteria</taxon>
        <taxon>Pseudomonadati</taxon>
        <taxon>Bacteroidota</taxon>
        <taxon>Bacteroidia</taxon>
        <taxon>Bacteroidales</taxon>
        <taxon>Tannerellaceae</taxon>
        <taxon>Parabacteroides</taxon>
    </lineage>
</organism>
<dbReference type="Gene3D" id="2.60.40.1120">
    <property type="entry name" value="Carboxypeptidase-like, regulatory domain"/>
    <property type="match status" value="1"/>
</dbReference>
<evidence type="ECO:0000313" key="2">
    <source>
        <dbReference type="EMBL" id="MRY13992.1"/>
    </source>
</evidence>
<keyword evidence="2" id="KW-0378">Hydrolase</keyword>
<feature type="chain" id="PRO_5026217803" evidence="1">
    <location>
        <begin position="27"/>
        <end position="335"/>
    </location>
</feature>
<sequence length="335" mass="38022">MKIAIRYFMLLSLFHTATSALSTVHAQNVTSVSGMVKDSISGEPLPFVSVYFEGTTIGMLTDENGRFTLQHKGKHLKLSASSLEYNPKTISLKAGQKNEGLELLLQPAVFQLSEVVVKPKREKYRRKNNPAVELIKKVIEHKDENRIESKDKYQAEIYEKLVLSLDDFKPNLDKNKLLHKFKFIQNYVDTSAFNGKPILTVSVREKLSDVYYRKSPKVAKTLVKAKRMQGIDYGVDDGVGITSNLEEIFKTVNIFDNNIPILLNRFVSPLSSTQAVNYYQYYIMDTLDVAGDSCIDLAFVPVNRQSYGFTGHLSYQRRNGARFRNDYANLFGFVG</sequence>
<dbReference type="InterPro" id="IPR008969">
    <property type="entry name" value="CarboxyPept-like_regulatory"/>
</dbReference>
<dbReference type="GO" id="GO:0004180">
    <property type="term" value="F:carboxypeptidase activity"/>
    <property type="evidence" value="ECO:0007669"/>
    <property type="project" value="UniProtKB-KW"/>
</dbReference>